<feature type="compositionally biased region" description="Polar residues" evidence="5">
    <location>
        <begin position="2502"/>
        <end position="2511"/>
    </location>
</feature>
<feature type="compositionally biased region" description="Low complexity" evidence="5">
    <location>
        <begin position="2179"/>
        <end position="2189"/>
    </location>
</feature>
<feature type="compositionally biased region" description="Polar residues" evidence="5">
    <location>
        <begin position="1435"/>
        <end position="1460"/>
    </location>
</feature>
<feature type="region of interest" description="Disordered" evidence="5">
    <location>
        <begin position="1129"/>
        <end position="1254"/>
    </location>
</feature>
<feature type="compositionally biased region" description="Polar residues" evidence="5">
    <location>
        <begin position="1798"/>
        <end position="1815"/>
    </location>
</feature>
<evidence type="ECO:0000259" key="7">
    <source>
        <dbReference type="PROSITE" id="PS50135"/>
    </source>
</evidence>
<keyword evidence="1" id="KW-0479">Metal-binding</keyword>
<dbReference type="InterPro" id="IPR041983">
    <property type="entry name" value="ADA2-like_ZZ"/>
</dbReference>
<dbReference type="PANTHER" id="PTHR12374:SF20">
    <property type="entry name" value="TRANSCRIPTIONAL ADAPTER 2-ALPHA"/>
    <property type="match status" value="1"/>
</dbReference>
<feature type="compositionally biased region" description="Low complexity" evidence="5">
    <location>
        <begin position="1149"/>
        <end position="1161"/>
    </location>
</feature>
<dbReference type="OrthoDB" id="270417at2759"/>
<feature type="compositionally biased region" description="Gly residues" evidence="5">
    <location>
        <begin position="561"/>
        <end position="571"/>
    </location>
</feature>
<feature type="compositionally biased region" description="Basic and acidic residues" evidence="5">
    <location>
        <begin position="2658"/>
        <end position="2667"/>
    </location>
</feature>
<protein>
    <submittedName>
        <fullName evidence="9">AP2 domain transcription factor APVIIb-1/ADA2-B</fullName>
    </submittedName>
</protein>
<dbReference type="VEuPathDB" id="ToxoDB:TGP89_262420"/>
<feature type="compositionally biased region" description="Basic and acidic residues" evidence="5">
    <location>
        <begin position="330"/>
        <end position="345"/>
    </location>
</feature>
<feature type="compositionally biased region" description="Polar residues" evidence="5">
    <location>
        <begin position="287"/>
        <end position="312"/>
    </location>
</feature>
<feature type="region of interest" description="Disordered" evidence="5">
    <location>
        <begin position="1952"/>
        <end position="1979"/>
    </location>
</feature>
<name>A0A086JSV2_TOXGO</name>
<dbReference type="GO" id="GO:0003682">
    <property type="term" value="F:chromatin binding"/>
    <property type="evidence" value="ECO:0007669"/>
    <property type="project" value="TreeGrafter"/>
</dbReference>
<evidence type="ECO:0000313" key="10">
    <source>
        <dbReference type="Proteomes" id="UP000028828"/>
    </source>
</evidence>
<dbReference type="EMBL" id="AEYI02001612">
    <property type="protein sequence ID" value="KFG35220.1"/>
    <property type="molecule type" value="Genomic_DNA"/>
</dbReference>
<feature type="compositionally biased region" description="Polar residues" evidence="5">
    <location>
        <begin position="2719"/>
        <end position="2728"/>
    </location>
</feature>
<proteinExistence type="predicted"/>
<feature type="compositionally biased region" description="Polar residues" evidence="5">
    <location>
        <begin position="390"/>
        <end position="404"/>
    </location>
</feature>
<dbReference type="Pfam" id="PF22941">
    <property type="entry name" value="TADA2A-like_3rd"/>
    <property type="match status" value="1"/>
</dbReference>
<keyword evidence="3" id="KW-0862">Zinc</keyword>
<evidence type="ECO:0000259" key="8">
    <source>
        <dbReference type="PROSITE" id="PS51293"/>
    </source>
</evidence>
<feature type="compositionally biased region" description="Gly residues" evidence="5">
    <location>
        <begin position="825"/>
        <end position="837"/>
    </location>
</feature>
<dbReference type="InterPro" id="IPR043145">
    <property type="entry name" value="Znf_ZZ_sf"/>
</dbReference>
<feature type="compositionally biased region" description="Low complexity" evidence="5">
    <location>
        <begin position="46"/>
        <end position="61"/>
    </location>
</feature>
<feature type="domain" description="Myb-like" evidence="6">
    <location>
        <begin position="711"/>
        <end position="767"/>
    </location>
</feature>
<feature type="region of interest" description="Disordered" evidence="5">
    <location>
        <begin position="170"/>
        <end position="624"/>
    </location>
</feature>
<gene>
    <name evidence="9" type="ORF">TGP89_262420</name>
</gene>
<dbReference type="InterPro" id="IPR000433">
    <property type="entry name" value="Znf_ZZ"/>
</dbReference>
<feature type="compositionally biased region" description="Basic and acidic residues" evidence="5">
    <location>
        <begin position="1165"/>
        <end position="1176"/>
    </location>
</feature>
<evidence type="ECO:0000256" key="2">
    <source>
        <dbReference type="ARBA" id="ARBA00022771"/>
    </source>
</evidence>
<feature type="compositionally biased region" description="Basic and acidic residues" evidence="5">
    <location>
        <begin position="802"/>
        <end position="813"/>
    </location>
</feature>
<dbReference type="GO" id="GO:0006357">
    <property type="term" value="P:regulation of transcription by RNA polymerase II"/>
    <property type="evidence" value="ECO:0007669"/>
    <property type="project" value="TreeGrafter"/>
</dbReference>
<dbReference type="PROSITE" id="PS50090">
    <property type="entry name" value="MYB_LIKE"/>
    <property type="match status" value="1"/>
</dbReference>
<evidence type="ECO:0000256" key="5">
    <source>
        <dbReference type="SAM" id="MobiDB-lite"/>
    </source>
</evidence>
<feature type="compositionally biased region" description="Basic and acidic residues" evidence="5">
    <location>
        <begin position="2636"/>
        <end position="2649"/>
    </location>
</feature>
<dbReference type="GO" id="GO:0008270">
    <property type="term" value="F:zinc ion binding"/>
    <property type="evidence" value="ECO:0007669"/>
    <property type="project" value="UniProtKB-KW"/>
</dbReference>
<feature type="compositionally biased region" description="Low complexity" evidence="5">
    <location>
        <begin position="1187"/>
        <end position="1197"/>
    </location>
</feature>
<feature type="compositionally biased region" description="Low complexity" evidence="5">
    <location>
        <begin position="347"/>
        <end position="359"/>
    </location>
</feature>
<dbReference type="GO" id="GO:0003713">
    <property type="term" value="F:transcription coactivator activity"/>
    <property type="evidence" value="ECO:0007669"/>
    <property type="project" value="TreeGrafter"/>
</dbReference>
<evidence type="ECO:0000256" key="4">
    <source>
        <dbReference type="PROSITE-ProRule" id="PRU00228"/>
    </source>
</evidence>
<feature type="compositionally biased region" description="Low complexity" evidence="5">
    <location>
        <begin position="539"/>
        <end position="548"/>
    </location>
</feature>
<reference evidence="9 10" key="1">
    <citation type="submission" date="2014-03" db="EMBL/GenBank/DDBJ databases">
        <authorList>
            <person name="Sibley D."/>
            <person name="Venepally P."/>
            <person name="Karamycheva S."/>
            <person name="Hadjithomas M."/>
            <person name="Khan A."/>
            <person name="Brunk B."/>
            <person name="Roos D."/>
            <person name="Caler E."/>
            <person name="Lorenzi H."/>
        </authorList>
    </citation>
    <scope>NUCLEOTIDE SEQUENCE [LARGE SCALE GENOMIC DNA]</scope>
    <source>
        <strain evidence="10">p89</strain>
    </source>
</reference>
<comment type="caution">
    <text evidence="9">The sequence shown here is derived from an EMBL/GenBank/DDBJ whole genome shotgun (WGS) entry which is preliminary data.</text>
</comment>
<organism evidence="9 10">
    <name type="scientific">Toxoplasma gondii p89</name>
    <dbReference type="NCBI Taxonomy" id="943119"/>
    <lineage>
        <taxon>Eukaryota</taxon>
        <taxon>Sar</taxon>
        <taxon>Alveolata</taxon>
        <taxon>Apicomplexa</taxon>
        <taxon>Conoidasida</taxon>
        <taxon>Coccidia</taxon>
        <taxon>Eucoccidiorida</taxon>
        <taxon>Eimeriorina</taxon>
        <taxon>Sarcocystidae</taxon>
        <taxon>Toxoplasma</taxon>
    </lineage>
</organism>
<dbReference type="Proteomes" id="UP000028828">
    <property type="component" value="Unassembled WGS sequence"/>
</dbReference>
<feature type="compositionally biased region" description="Polar residues" evidence="5">
    <location>
        <begin position="1494"/>
        <end position="1506"/>
    </location>
</feature>
<keyword evidence="2 4" id="KW-0863">Zinc-finger</keyword>
<dbReference type="Gene3D" id="1.10.10.60">
    <property type="entry name" value="Homeodomain-like"/>
    <property type="match status" value="1"/>
</dbReference>
<dbReference type="Gene3D" id="3.30.60.90">
    <property type="match status" value="1"/>
</dbReference>
<feature type="compositionally biased region" description="Polar residues" evidence="5">
    <location>
        <begin position="2142"/>
        <end position="2157"/>
    </location>
</feature>
<accession>A0A086JSV2</accession>
<feature type="compositionally biased region" description="Basic and acidic residues" evidence="5">
    <location>
        <begin position="2675"/>
        <end position="2688"/>
    </location>
</feature>
<dbReference type="SMART" id="SM00717">
    <property type="entry name" value="SANT"/>
    <property type="match status" value="1"/>
</dbReference>
<dbReference type="SUPFAM" id="SSF57850">
    <property type="entry name" value="RING/U-box"/>
    <property type="match status" value="1"/>
</dbReference>
<dbReference type="SMART" id="SM00291">
    <property type="entry name" value="ZnF_ZZ"/>
    <property type="match status" value="1"/>
</dbReference>
<dbReference type="InterPro" id="IPR001005">
    <property type="entry name" value="SANT/Myb"/>
</dbReference>
<dbReference type="Pfam" id="PF00249">
    <property type="entry name" value="Myb_DNA-binding"/>
    <property type="match status" value="1"/>
</dbReference>
<dbReference type="GO" id="GO:0006338">
    <property type="term" value="P:chromatin remodeling"/>
    <property type="evidence" value="ECO:0007669"/>
    <property type="project" value="TreeGrafter"/>
</dbReference>
<feature type="compositionally biased region" description="Basic and acidic residues" evidence="5">
    <location>
        <begin position="1224"/>
        <end position="1244"/>
    </location>
</feature>
<feature type="compositionally biased region" description="Low complexity" evidence="5">
    <location>
        <begin position="12"/>
        <end position="33"/>
    </location>
</feature>
<feature type="region of interest" description="Disordered" evidence="5">
    <location>
        <begin position="1"/>
        <end position="153"/>
    </location>
</feature>
<feature type="region of interest" description="Disordered" evidence="5">
    <location>
        <begin position="1740"/>
        <end position="1884"/>
    </location>
</feature>
<feature type="compositionally biased region" description="Basic and acidic residues" evidence="5">
    <location>
        <begin position="143"/>
        <end position="153"/>
    </location>
</feature>
<sequence length="2728" mass="286860">MDPPPRPAPLGSASVQSPPSSSSFSLTSPRSMSQAAVSAGDTADATVSSVSARLSPSLSTSQRDAGTKGEGSASTQASMPDADERSSRSEKKGATAKESFEEPVEDRTNAREPGNVNEKLEDEPGDKWRKLKVSRASKHALKKSSETEKVTRRGVEAMLSNRLSVSRLKNAMCLPTPETERPDRGSGGGEAARMRTRVIARRVHVSSSPKQSSQRSSVLSTGTPSPFFPSSPRRASGRSYVRVSPSPAPRSREVEARGTLSPASPPPATSEKVAVSVCRHRGKEESSPSVTRSQKPRWSSAASRRSEGTSGRRNLPAVRRLLRSAGRGSPKTERVESDSQSRCRGDSSPSASSASSPMSGKGTCVAPRTPAPVSTQRAPRMRSLRRPLGTFTTRRQRATPSALSGSRPGLRSERRAEGSRSRRGVSPVASSSDAVLRDADEDPEEGDGARERLHGTRRRLPVSARAGVSTRSSAAGSSSEGYVGSQGFPGMPEDGGTPPASPRTEPERRRGDRERPVAGFPGLRQRHLAPGEEPPTPRPGGVSPRSSPMTPEEREKVGTRRGYGIGGIGDGGRQKKAKTEAEKDDDTRALCGQNEARLVGSTPNERSPMRPILSFSPSSPARKKDGLQARDGFFGARWRVNAQTGLKELDPGPLGVDFHCNVCGVDVSVGQWRVRCAECDDFDLCVFCFARGRETGTHLNTHAYRPVPPNRQEIFAPNWTADEEQMLLEGVSRFGLGNWNDVASLVNRVALRAKTKQQCEQHYMSVYIDSGGIPAALWEQEIPAPKVHSPPEASPSSLIFSPRRDASSDKDEAASPLQKAAGAGPRDGAGEDGGLLGSNGDTSATTPDGEAAMPQNAAKTGDRRHGDEAEQRRERAQRGENENRSERDERTEEEKMFGTLLADTESDEEESNQRTLAELQADSNSWHPPWIAKPVPPQPHHNNLQGYLPLRGDFDVEYDNHAEALLADMTIEPHESPSEKALKLSIVEAYNCRLDERIYRKRTILWRHWDDPKIANREKTGSLLERRYWQQLKPVQRFHNDSEHIALIRSLVTYAEAMERCRLLKEWRSLDLHTLQHVVDYEAEKQKRGAACRPAAFRSLFDAPSVSGAPSADDSFKATSAGILSDAPAGEHMTVAPKSAVTSTSAERPSSLSAAAPVALLTETQAEKGEAREKQSSRSSSPPPSAFAPSAAIDSASGTSRKGGRQGGPETRVKDGGPDEESEADAREQGLDEGAKAKKRGRDEELSEGQAHADGLERSEVDLCRALQLPPVLYQLVIQALKAQAQMLPTVEKDMLRKKRKRISTIGSLWDFDVRLDVEQKAGMLRDASSPKVILSSPGNQTVGSPPSPFAVSFASSVPPAAGQATDLRTLGGEAASSQRFAGGREASTSRASAPGDGPPLPGGSAQLASAQGLPQSETHAYEPNRQSLHPGYGASQNPSRLMSSPSPSAYTARSGSSRHGTPDAFASPGTLAPSPQVYGGASRSGPEAGRGQTAHSASPPVSSLPQSFMHLHRQTLPGTHPSFAYSNAAYSHTVACSNGLQSFHPAAYSTYRSNGSSVDVGPSGYALSPAGFCGAGASLGPGVSQNGFYASRAYYGTPSGVPFLPQAPSLRAANTALQRLQQQQQLQSFLLAAGRGGRPTAHLGWGQQQPGNALLGNVISTGGGAGVGGGHDFLIPSAHQNVANLSHMSPAYLAGNGHPYLSSLSYYGNPSNGAAMHAASGYGQLNLPSQFTAYQSSLLQPGASPSRQGGGTGPFLSQPNPGHRDLGAEAGAQGAGDPQGPGRRHPGMLASGGGTRIETSTAPSRLFQRENQMGSCRPAWPSGDSLAHTSNSLETDGEPLHTGQGLDRSERQDGETSQGDAACGAGERMKKATGEGTMGSDAEAQTGIDGAKIQASFSSGESLFASGPSVLSNTGSLRSVVAGLPAGSAGLCGPGGEGGGGALAERRKHERLRVPPDSQERQRAVPTPLSQEGKREEEREKWKEFVLHKLVPRVRGVRYDAVSHHWVAQWPAVFTASPFDSVQSFREGGVPPATLAVSVENSGETPTTRIPASGGPETEGATRSLAFSIKRLGFEGAWFQACEARRKEAEKARDWGLVAEVRAAETAAPSVFAALQDELPSLPFSSNDLASAFAGLSNTTGENKGTGGLQNASFSTGAKKDEVRDEEDRREKPGRRLPSAASPVPAAVKGGNEAGAGALSSLTRAAAHQLTIEGGLNSANSEVVFASPMAGLPRHAGSSRATDGLLQLRGSPPGQELIQASASTGKRQVGDEPVLADAQNAPRGVLQLGGQSLHVTSALASPGISGVGRERLLNGRPCVVKSLHGLRLERNGGACGGLGPWTGGGASAVGASLVEMHRRLPLAHAGKETPSPGIGGARKAMAASTVVAHANGGDGRAMLLASGLSPVSGGVKHRELPNNLAGGQFRAQRDDAKAAFCNGGASCNGASVSTLPAPALYATGKPRGFPGRGGGSTHAQSGVSGRGHGERRQGGSVGTGEEKNGQGSSAQPTLAWSDDDEGANSLEPSPAARKATACRGSREVSLATDSAAAEGPRGSSAQTVALPEEQRRTTGALLSSSVGAVERSVSETPVAEREASSSFVQGPGSLHASEDISDNDASQRQHRMWAGGPRCGVEGAREEEAGWARDDVELQNQSSGLERDKERQAVESEADTVEAARCDENREEGKGENVAVVDAHPTSRETTVSEGFACSAPPLLSASGQENETER</sequence>
<feature type="compositionally biased region" description="Basic and acidic residues" evidence="5">
    <location>
        <begin position="504"/>
        <end position="516"/>
    </location>
</feature>
<evidence type="ECO:0000259" key="6">
    <source>
        <dbReference type="PROSITE" id="PS50090"/>
    </source>
</evidence>
<feature type="compositionally biased region" description="Low complexity" evidence="5">
    <location>
        <begin position="462"/>
        <end position="485"/>
    </location>
</feature>
<evidence type="ECO:0000313" key="9">
    <source>
        <dbReference type="EMBL" id="KFG35220.1"/>
    </source>
</evidence>
<feature type="compositionally biased region" description="Basic and acidic residues" evidence="5">
    <location>
        <begin position="2159"/>
        <end position="2172"/>
    </location>
</feature>
<feature type="compositionally biased region" description="Basic residues" evidence="5">
    <location>
        <begin position="129"/>
        <end position="142"/>
    </location>
</feature>
<feature type="compositionally biased region" description="Basic and acidic residues" evidence="5">
    <location>
        <begin position="410"/>
        <end position="420"/>
    </location>
</feature>
<evidence type="ECO:0000256" key="1">
    <source>
        <dbReference type="ARBA" id="ARBA00022723"/>
    </source>
</evidence>
<feature type="region of interest" description="Disordered" evidence="5">
    <location>
        <begin position="785"/>
        <end position="913"/>
    </location>
</feature>
<dbReference type="SUPFAM" id="SSF46689">
    <property type="entry name" value="Homeodomain-like"/>
    <property type="match status" value="1"/>
</dbReference>
<dbReference type="InterPro" id="IPR017884">
    <property type="entry name" value="SANT_dom"/>
</dbReference>
<feature type="compositionally biased region" description="Basic and acidic residues" evidence="5">
    <location>
        <begin position="860"/>
        <end position="896"/>
    </location>
</feature>
<feature type="compositionally biased region" description="Basic and acidic residues" evidence="5">
    <location>
        <begin position="577"/>
        <end position="588"/>
    </location>
</feature>
<feature type="compositionally biased region" description="Basic and acidic residues" evidence="5">
    <location>
        <begin position="82"/>
        <end position="110"/>
    </location>
</feature>
<dbReference type="CDD" id="cd02335">
    <property type="entry name" value="ZZ_ADA2"/>
    <property type="match status" value="1"/>
</dbReference>
<evidence type="ECO:0000256" key="3">
    <source>
        <dbReference type="ARBA" id="ARBA00022833"/>
    </source>
</evidence>
<dbReference type="InterPro" id="IPR009057">
    <property type="entry name" value="Homeodomain-like_sf"/>
</dbReference>
<feature type="compositionally biased region" description="Basic and acidic residues" evidence="5">
    <location>
        <begin position="1952"/>
        <end position="1964"/>
    </location>
</feature>
<dbReference type="PANTHER" id="PTHR12374">
    <property type="entry name" value="TRANSCRIPTIONAL ADAPTOR 2 ADA2 -RELATED"/>
    <property type="match status" value="1"/>
</dbReference>
<feature type="region of interest" description="Disordered" evidence="5">
    <location>
        <begin position="2142"/>
        <end position="2193"/>
    </location>
</feature>
<feature type="compositionally biased region" description="Polar residues" evidence="5">
    <location>
        <begin position="2041"/>
        <end position="2051"/>
    </location>
</feature>
<dbReference type="PROSITE" id="PS50135">
    <property type="entry name" value="ZF_ZZ_2"/>
    <property type="match status" value="1"/>
</dbReference>
<feature type="domain" description="ZZ-type" evidence="7">
    <location>
        <begin position="655"/>
        <end position="712"/>
    </location>
</feature>
<dbReference type="InterPro" id="IPR055141">
    <property type="entry name" value="TADA2A_B-like_dom"/>
</dbReference>
<dbReference type="Pfam" id="PF25299">
    <property type="entry name" value="ZZ_ADA2"/>
    <property type="match status" value="1"/>
</dbReference>
<feature type="region of interest" description="Disordered" evidence="5">
    <location>
        <begin position="1377"/>
        <end position="1506"/>
    </location>
</feature>
<dbReference type="CDD" id="cd00167">
    <property type="entry name" value="SANT"/>
    <property type="match status" value="1"/>
</dbReference>
<feature type="domain" description="SANT" evidence="8">
    <location>
        <begin position="714"/>
        <end position="771"/>
    </location>
</feature>
<feature type="region of interest" description="Disordered" evidence="5">
    <location>
        <begin position="2041"/>
        <end position="2061"/>
    </location>
</feature>
<feature type="compositionally biased region" description="Low complexity" evidence="5">
    <location>
        <begin position="206"/>
        <end position="239"/>
    </location>
</feature>
<dbReference type="GO" id="GO:0005634">
    <property type="term" value="C:nucleus"/>
    <property type="evidence" value="ECO:0007669"/>
    <property type="project" value="TreeGrafter"/>
</dbReference>
<feature type="region of interest" description="Disordered" evidence="5">
    <location>
        <begin position="2460"/>
        <end position="2728"/>
    </location>
</feature>
<feature type="compositionally biased region" description="Basic residues" evidence="5">
    <location>
        <begin position="194"/>
        <end position="204"/>
    </location>
</feature>
<feature type="compositionally biased region" description="Polar residues" evidence="5">
    <location>
        <begin position="1407"/>
        <end position="1419"/>
    </location>
</feature>
<dbReference type="PROSITE" id="PS51293">
    <property type="entry name" value="SANT"/>
    <property type="match status" value="1"/>
</dbReference>